<dbReference type="Proteomes" id="UP000600171">
    <property type="component" value="Unassembled WGS sequence"/>
</dbReference>
<dbReference type="EMBL" id="BMDC01000002">
    <property type="protein sequence ID" value="GGH63249.1"/>
    <property type="molecule type" value="Genomic_DNA"/>
</dbReference>
<proteinExistence type="predicted"/>
<name>A0A917ITF4_9MICC</name>
<dbReference type="RefSeq" id="WP_188359684.1">
    <property type="nucleotide sequence ID" value="NZ_BMDC01000002.1"/>
</dbReference>
<sequence length="296" mass="33679">MNETTQQAAQQIATLLAAELKTEKCRKIWAQYLPANIPDDTSVISYRAVARALAHTEHARYGTSSQPNRYKDRVRRALLGQSITVETLHLFADCFGMDSSTVRTMAELLTSGTETPVYSSTTTNLRYSITTSFYDIYIDRNLKPRKLICSLVLRSLQPELDGVWAPQSPDISDIELLQGGSDTFDATRNMWHFLFDYPLAEMESTELVYAITVDQSAEQVGLASLRCYLERENCFFRLHFECEESAPDQLKVIRRPVAEDTGECREQTFLLDVHHGRASFHLPLVRNEQIIFEIAP</sequence>
<comment type="caution">
    <text evidence="1">The sequence shown here is derived from an EMBL/GenBank/DDBJ whole genome shotgun (WGS) entry which is preliminary data.</text>
</comment>
<protein>
    <submittedName>
        <fullName evidence="1">Uncharacterized protein</fullName>
    </submittedName>
</protein>
<gene>
    <name evidence="1" type="ORF">GCM10007359_14320</name>
</gene>
<reference evidence="1 2" key="1">
    <citation type="journal article" date="2014" name="Int. J. Syst. Evol. Microbiol.">
        <title>Complete genome sequence of Corynebacterium casei LMG S-19264T (=DSM 44701T), isolated from a smear-ripened cheese.</title>
        <authorList>
            <consortium name="US DOE Joint Genome Institute (JGI-PGF)"/>
            <person name="Walter F."/>
            <person name="Albersmeier A."/>
            <person name="Kalinowski J."/>
            <person name="Ruckert C."/>
        </authorList>
    </citation>
    <scope>NUCLEOTIDE SEQUENCE [LARGE SCALE GENOMIC DNA]</scope>
    <source>
        <strain evidence="1 2">CCM 8669</strain>
    </source>
</reference>
<dbReference type="AlphaFoldDB" id="A0A917ITF4"/>
<keyword evidence="2" id="KW-1185">Reference proteome</keyword>
<accession>A0A917ITF4</accession>
<organism evidence="1 2">
    <name type="scientific">Rothia aerolata</name>
    <dbReference type="NCBI Taxonomy" id="1812262"/>
    <lineage>
        <taxon>Bacteria</taxon>
        <taxon>Bacillati</taxon>
        <taxon>Actinomycetota</taxon>
        <taxon>Actinomycetes</taxon>
        <taxon>Micrococcales</taxon>
        <taxon>Micrococcaceae</taxon>
        <taxon>Rothia</taxon>
    </lineage>
</organism>
<evidence type="ECO:0000313" key="1">
    <source>
        <dbReference type="EMBL" id="GGH63249.1"/>
    </source>
</evidence>
<evidence type="ECO:0000313" key="2">
    <source>
        <dbReference type="Proteomes" id="UP000600171"/>
    </source>
</evidence>